<feature type="transmembrane region" description="Helical" evidence="1">
    <location>
        <begin position="21"/>
        <end position="41"/>
    </location>
</feature>
<evidence type="ECO:0000256" key="1">
    <source>
        <dbReference type="SAM" id="Phobius"/>
    </source>
</evidence>
<reference evidence="3" key="3">
    <citation type="submission" date="2024-03" db="EMBL/GenBank/DDBJ databases">
        <title>The Genome Sequence of Enterococcus sp. DIV0242b.</title>
        <authorList>
            <consortium name="The Broad Institute Genomics Platform"/>
            <consortium name="The Broad Institute Microbial Omics Core"/>
            <consortium name="The Broad Institute Genomic Center for Infectious Diseases"/>
            <person name="Earl A."/>
            <person name="Manson A."/>
            <person name="Gilmore M."/>
            <person name="Schwartman J."/>
            <person name="Shea T."/>
            <person name="Abouelleil A."/>
            <person name="Cao P."/>
            <person name="Chapman S."/>
            <person name="Cusick C."/>
            <person name="Young S."/>
            <person name="Neafsey D."/>
            <person name="Nusbaum C."/>
            <person name="Birren B."/>
        </authorList>
    </citation>
    <scope>NUCLEOTIDE SEQUENCE</scope>
    <source>
        <strain evidence="3">9E7_DIV0242</strain>
    </source>
</reference>
<reference evidence="2" key="1">
    <citation type="submission" date="2017-05" db="EMBL/GenBank/DDBJ databases">
        <title>The Genome Sequence of Enterococcus sp. 9E7_DIV0242.</title>
        <authorList>
            <consortium name="The Broad Institute Genomics Platform"/>
            <consortium name="The Broad Institute Genomic Center for Infectious Diseases"/>
            <person name="Earl A."/>
            <person name="Manson A."/>
            <person name="Schwartman J."/>
            <person name="Gilmore M."/>
            <person name="Abouelleil A."/>
            <person name="Cao P."/>
            <person name="Chapman S."/>
            <person name="Cusick C."/>
            <person name="Shea T."/>
            <person name="Young S."/>
            <person name="Neafsey D."/>
            <person name="Nusbaum C."/>
            <person name="Birren B."/>
        </authorList>
    </citation>
    <scope>NUCLEOTIDE SEQUENCE [LARGE SCALE GENOMIC DNA]</scope>
    <source>
        <strain evidence="2">9E7_DIV0242</strain>
    </source>
</reference>
<keyword evidence="4" id="KW-1185">Reference proteome</keyword>
<proteinExistence type="predicted"/>
<name>A0A242K682_9ENTE</name>
<dbReference type="AlphaFoldDB" id="A0A242K682"/>
<feature type="transmembrane region" description="Helical" evidence="1">
    <location>
        <begin position="180"/>
        <end position="203"/>
    </location>
</feature>
<gene>
    <name evidence="3" type="ORF">A5888_002311</name>
    <name evidence="2" type="ORF">A5888_002527</name>
</gene>
<dbReference type="Proteomes" id="UP000195141">
    <property type="component" value="Chromosome"/>
</dbReference>
<evidence type="ECO:0000313" key="3">
    <source>
        <dbReference type="EMBL" id="WYJ90554.1"/>
    </source>
</evidence>
<keyword evidence="1" id="KW-0472">Membrane</keyword>
<dbReference type="EMBL" id="CP147247">
    <property type="protein sequence ID" value="WYJ90554.1"/>
    <property type="molecule type" value="Genomic_DNA"/>
</dbReference>
<evidence type="ECO:0000313" key="4">
    <source>
        <dbReference type="Proteomes" id="UP000195141"/>
    </source>
</evidence>
<organism evidence="2">
    <name type="scientific">Candidatus Enterococcus clewellii</name>
    <dbReference type="NCBI Taxonomy" id="1834193"/>
    <lineage>
        <taxon>Bacteria</taxon>
        <taxon>Bacillati</taxon>
        <taxon>Bacillota</taxon>
        <taxon>Bacilli</taxon>
        <taxon>Lactobacillales</taxon>
        <taxon>Enterococcaceae</taxon>
        <taxon>Enterococcus</taxon>
    </lineage>
</organism>
<feature type="transmembrane region" description="Helical" evidence="1">
    <location>
        <begin position="61"/>
        <end position="86"/>
    </location>
</feature>
<evidence type="ECO:0000313" key="2">
    <source>
        <dbReference type="EMBL" id="OTP14426.1"/>
    </source>
</evidence>
<dbReference type="EMBL" id="NGMM01000004">
    <property type="protein sequence ID" value="OTP14426.1"/>
    <property type="molecule type" value="Genomic_DNA"/>
</dbReference>
<protein>
    <submittedName>
        <fullName evidence="3">Fluoroquinolone transport system permease</fullName>
    </submittedName>
</protein>
<feature type="transmembrane region" description="Helical" evidence="1">
    <location>
        <begin position="215"/>
        <end position="231"/>
    </location>
</feature>
<keyword evidence="1" id="KW-1133">Transmembrane helix</keyword>
<accession>A0A242K682</accession>
<sequence length="239" mass="27413">MNMRAIQHHFRQMFIQITQDPLLFIILFVPFLIGAIFRFLIPAADLWLKTNTSLGISFQTYYQLMDILLLLITPAMINYVAAMIILDEVDEKMIAYFSVTPLKRSGYLIGRLVFPTLLTLPVTLIVFFLFRHTLFDGFALFLLVFIGVAQGLLSALMIVTLSSNKVEGLAMGKMTSLLSIGLFIPYFVPTIGKYLFAITPAFWIAESFHKEKLSYLFLAVIIVLVWGFLLFRRFQKKIF</sequence>
<feature type="transmembrane region" description="Helical" evidence="1">
    <location>
        <begin position="107"/>
        <end position="131"/>
    </location>
</feature>
<reference evidence="3" key="2">
    <citation type="submission" date="2017-05" db="EMBL/GenBank/DDBJ databases">
        <authorList>
            <consortium name="The Broad Institute Genomics Platform"/>
            <consortium name="The Broad Institute Genomic Center for Infectious Diseases"/>
            <person name="Earl A."/>
            <person name="Manson A."/>
            <person name="Schwartman J."/>
            <person name="Gilmore M."/>
            <person name="Abouelleil A."/>
            <person name="Cao P."/>
            <person name="Chapman S."/>
            <person name="Cusick C."/>
            <person name="Shea T."/>
            <person name="Young S."/>
            <person name="Neafsey D."/>
            <person name="Nusbaum C."/>
            <person name="Birren B."/>
        </authorList>
    </citation>
    <scope>NUCLEOTIDE SEQUENCE</scope>
    <source>
        <strain evidence="3">9E7_DIV0242</strain>
    </source>
</reference>
<feature type="transmembrane region" description="Helical" evidence="1">
    <location>
        <begin position="137"/>
        <end position="159"/>
    </location>
</feature>
<keyword evidence="1" id="KW-0812">Transmembrane</keyword>